<reference evidence="2" key="1">
    <citation type="submission" date="2023-07" db="EMBL/GenBank/DDBJ databases">
        <authorList>
            <consortium name="CYATHOMIX"/>
        </authorList>
    </citation>
    <scope>NUCLEOTIDE SEQUENCE</scope>
    <source>
        <strain evidence="2">N/A</strain>
    </source>
</reference>
<evidence type="ECO:0000313" key="3">
    <source>
        <dbReference type="Proteomes" id="UP001176961"/>
    </source>
</evidence>
<feature type="compositionally biased region" description="Acidic residues" evidence="1">
    <location>
        <begin position="73"/>
        <end position="89"/>
    </location>
</feature>
<feature type="region of interest" description="Disordered" evidence="1">
    <location>
        <begin position="66"/>
        <end position="100"/>
    </location>
</feature>
<evidence type="ECO:0000256" key="1">
    <source>
        <dbReference type="SAM" id="MobiDB-lite"/>
    </source>
</evidence>
<name>A0AA36GJB4_CYLNA</name>
<dbReference type="AlphaFoldDB" id="A0AA36GJB4"/>
<dbReference type="EMBL" id="CATQJL010000001">
    <property type="protein sequence ID" value="CAJ0591741.1"/>
    <property type="molecule type" value="Genomic_DNA"/>
</dbReference>
<comment type="caution">
    <text evidence="2">The sequence shown here is derived from an EMBL/GenBank/DDBJ whole genome shotgun (WGS) entry which is preliminary data.</text>
</comment>
<keyword evidence="3" id="KW-1185">Reference proteome</keyword>
<feature type="region of interest" description="Disordered" evidence="1">
    <location>
        <begin position="28"/>
        <end position="47"/>
    </location>
</feature>
<sequence>MRLRIAADDWFAVLLGFQLFYRIGARQHSRREHMYTPSKDTRKESDSASLDDLIYSIEQSSIPRLLPAVAETTTEEPHDDLEEMEEEESPNLPGARLKIM</sequence>
<dbReference type="Proteomes" id="UP001176961">
    <property type="component" value="Unassembled WGS sequence"/>
</dbReference>
<accession>A0AA36GJB4</accession>
<gene>
    <name evidence="2" type="ORF">CYNAS_LOCUS3724</name>
</gene>
<protein>
    <submittedName>
        <fullName evidence="2">Uncharacterized protein</fullName>
    </submittedName>
</protein>
<proteinExistence type="predicted"/>
<organism evidence="2 3">
    <name type="scientific">Cylicocyclus nassatus</name>
    <name type="common">Nematode worm</name>
    <dbReference type="NCBI Taxonomy" id="53992"/>
    <lineage>
        <taxon>Eukaryota</taxon>
        <taxon>Metazoa</taxon>
        <taxon>Ecdysozoa</taxon>
        <taxon>Nematoda</taxon>
        <taxon>Chromadorea</taxon>
        <taxon>Rhabditida</taxon>
        <taxon>Rhabditina</taxon>
        <taxon>Rhabditomorpha</taxon>
        <taxon>Strongyloidea</taxon>
        <taxon>Strongylidae</taxon>
        <taxon>Cylicocyclus</taxon>
    </lineage>
</organism>
<evidence type="ECO:0000313" key="2">
    <source>
        <dbReference type="EMBL" id="CAJ0591741.1"/>
    </source>
</evidence>